<accession>A0A3G2R332</accession>
<protein>
    <submittedName>
        <fullName evidence="2">Uncharacterized protein</fullName>
    </submittedName>
</protein>
<evidence type="ECO:0000313" key="3">
    <source>
        <dbReference type="Proteomes" id="UP000280960"/>
    </source>
</evidence>
<organism evidence="2 3">
    <name type="scientific">Biomaibacter acetigenes</name>
    <dbReference type="NCBI Taxonomy" id="2316383"/>
    <lineage>
        <taxon>Bacteria</taxon>
        <taxon>Bacillati</taxon>
        <taxon>Bacillota</taxon>
        <taxon>Clostridia</taxon>
        <taxon>Thermosediminibacterales</taxon>
        <taxon>Tepidanaerobacteraceae</taxon>
        <taxon>Biomaibacter</taxon>
    </lineage>
</organism>
<feature type="compositionally biased region" description="Polar residues" evidence="1">
    <location>
        <begin position="493"/>
        <end position="503"/>
    </location>
</feature>
<dbReference type="Proteomes" id="UP000280960">
    <property type="component" value="Chromosome"/>
</dbReference>
<reference evidence="2 3" key="1">
    <citation type="submission" date="2018-10" db="EMBL/GenBank/DDBJ databases">
        <authorList>
            <person name="Zhang X."/>
        </authorList>
    </citation>
    <scope>NUCLEOTIDE SEQUENCE [LARGE SCALE GENOMIC DNA]</scope>
    <source>
        <strain evidence="2 3">SK-G1</strain>
    </source>
</reference>
<proteinExistence type="predicted"/>
<sequence>MLSDLQFLIALLLSYDIISMKNTFQLYKVNTMSEQKSAEFENLIDEKLDLITEQDFFRLIEPMKDIIMLAGVMSAMTAERFWDNPRYAYDTFRVFDILLRGTFYDEEAVQGEKEMVYRFERVYGEPASIDIPRLIRLCRKNNWVTDAAQPPLRLTTTGKRMVEQLFRLANDALAYHSRPPLLKEIYQARRDLQLAKAYEDVGIGRHDTIASVLSNLENAIADLKYQREKYIQDRKAIEKYHAVMSLLEMLEAELEARFKALEGIIDRRLEKQHNRSTLVFYRLLTELSLLLGENAYTSQADLGRRVVRVDRDRFLKYLVDSFSGSLPGLALTPLEVLGYMEQGVYDEIGDEELAGKESEGEQAGLWLPFSLPLCLYEEDISWGASVINEWIENWEEPREDGAFQLEVAYKKAKAVTTGELSAIIGYTSSITDELATDTGPLVEAIRQNPARPMHEILEKVAPEWGDAVRNMMVLGFLINEQEVKTIMAEKTAVSENNSPQDSSDVGDGQNRKTYLKRNWRLKYPGDRVRLVKATAALGRHLEAKSVYGRT</sequence>
<evidence type="ECO:0000313" key="2">
    <source>
        <dbReference type="EMBL" id="AYO29731.1"/>
    </source>
</evidence>
<dbReference type="RefSeq" id="WP_122014116.1">
    <property type="nucleotide sequence ID" value="NZ_CP033169.1"/>
</dbReference>
<keyword evidence="3" id="KW-1185">Reference proteome</keyword>
<feature type="region of interest" description="Disordered" evidence="1">
    <location>
        <begin position="491"/>
        <end position="510"/>
    </location>
</feature>
<name>A0A3G2R332_9FIRM</name>
<gene>
    <name evidence="2" type="ORF">D2962_03110</name>
</gene>
<evidence type="ECO:0000256" key="1">
    <source>
        <dbReference type="SAM" id="MobiDB-lite"/>
    </source>
</evidence>
<dbReference type="AlphaFoldDB" id="A0A3G2R332"/>
<dbReference type="KEGG" id="bacg:D2962_03110"/>
<dbReference type="EMBL" id="CP033169">
    <property type="protein sequence ID" value="AYO29731.1"/>
    <property type="molecule type" value="Genomic_DNA"/>
</dbReference>